<proteinExistence type="predicted"/>
<feature type="region of interest" description="Disordered" evidence="1">
    <location>
        <begin position="69"/>
        <end position="92"/>
    </location>
</feature>
<accession>A0A915HGH9</accession>
<organism evidence="2 3">
    <name type="scientific">Romanomermis culicivorax</name>
    <name type="common">Nematode worm</name>
    <dbReference type="NCBI Taxonomy" id="13658"/>
    <lineage>
        <taxon>Eukaryota</taxon>
        <taxon>Metazoa</taxon>
        <taxon>Ecdysozoa</taxon>
        <taxon>Nematoda</taxon>
        <taxon>Enoplea</taxon>
        <taxon>Dorylaimia</taxon>
        <taxon>Mermithida</taxon>
        <taxon>Mermithoidea</taxon>
        <taxon>Mermithidae</taxon>
        <taxon>Romanomermis</taxon>
    </lineage>
</organism>
<evidence type="ECO:0000313" key="3">
    <source>
        <dbReference type="WBParaSite" id="nRc.2.0.1.t00524-RA"/>
    </source>
</evidence>
<name>A0A915HGH9_ROMCU</name>
<sequence>MPPAPATQSPLVETITIEETLHPVNDGVSIIEESLFPMATAPWPPKTSAQDIRCQQLPALLTSGHHTTERATTEEGFTHQQPNRPFDHRPSHPEMTNHHGHVAQPSLLTTARTRMPFFEGLPCHMPLNFPQPH</sequence>
<dbReference type="WBParaSite" id="nRc.2.0.1.t00524-RA">
    <property type="protein sequence ID" value="nRc.2.0.1.t00524-RA"/>
    <property type="gene ID" value="nRc.2.0.1.g00524"/>
</dbReference>
<keyword evidence="2" id="KW-1185">Reference proteome</keyword>
<dbReference type="AlphaFoldDB" id="A0A915HGH9"/>
<evidence type="ECO:0000256" key="1">
    <source>
        <dbReference type="SAM" id="MobiDB-lite"/>
    </source>
</evidence>
<protein>
    <submittedName>
        <fullName evidence="3">Uncharacterized protein</fullName>
    </submittedName>
</protein>
<reference evidence="3" key="1">
    <citation type="submission" date="2022-11" db="UniProtKB">
        <authorList>
            <consortium name="WormBaseParasite"/>
        </authorList>
    </citation>
    <scope>IDENTIFICATION</scope>
</reference>
<dbReference type="Proteomes" id="UP000887565">
    <property type="component" value="Unplaced"/>
</dbReference>
<evidence type="ECO:0000313" key="2">
    <source>
        <dbReference type="Proteomes" id="UP000887565"/>
    </source>
</evidence>